<comment type="caution">
    <text evidence="1">The sequence shown here is derived from an EMBL/GenBank/DDBJ whole genome shotgun (WGS) entry which is preliminary data.</text>
</comment>
<dbReference type="Proteomes" id="UP001055247">
    <property type="component" value="Unassembled WGS sequence"/>
</dbReference>
<organism evidence="1 2">
    <name type="scientific">Methylobacterium hispanicum</name>
    <dbReference type="NCBI Taxonomy" id="270350"/>
    <lineage>
        <taxon>Bacteria</taxon>
        <taxon>Pseudomonadati</taxon>
        <taxon>Pseudomonadota</taxon>
        <taxon>Alphaproteobacteria</taxon>
        <taxon>Hyphomicrobiales</taxon>
        <taxon>Methylobacteriaceae</taxon>
        <taxon>Methylobacterium</taxon>
    </lineage>
</organism>
<accession>A0AAV4ZLC5</accession>
<dbReference type="AlphaFoldDB" id="A0AAV4ZLC5"/>
<gene>
    <name evidence="1" type="ORF">BHAOGJBA_2215</name>
</gene>
<protein>
    <submittedName>
        <fullName evidence="1">Uncharacterized protein</fullName>
    </submittedName>
</protein>
<dbReference type="EMBL" id="BPQO01000008">
    <property type="protein sequence ID" value="GJD88694.1"/>
    <property type="molecule type" value="Genomic_DNA"/>
</dbReference>
<reference evidence="1" key="2">
    <citation type="submission" date="2021-08" db="EMBL/GenBank/DDBJ databases">
        <authorList>
            <person name="Tani A."/>
            <person name="Ola A."/>
            <person name="Ogura Y."/>
            <person name="Katsura K."/>
            <person name="Hayashi T."/>
        </authorList>
    </citation>
    <scope>NUCLEOTIDE SEQUENCE</scope>
    <source>
        <strain evidence="1">DSM 16372</strain>
    </source>
</reference>
<proteinExistence type="predicted"/>
<reference evidence="1" key="1">
    <citation type="journal article" date="2016" name="Front. Microbiol.">
        <title>Genome Sequence of the Piezophilic, Mesophilic Sulfate-Reducing Bacterium Desulfovibrio indicus J2T.</title>
        <authorList>
            <person name="Cao J."/>
            <person name="Maignien L."/>
            <person name="Shao Z."/>
            <person name="Alain K."/>
            <person name="Jebbar M."/>
        </authorList>
    </citation>
    <scope>NUCLEOTIDE SEQUENCE</scope>
    <source>
        <strain evidence="1">DSM 16372</strain>
    </source>
</reference>
<keyword evidence="2" id="KW-1185">Reference proteome</keyword>
<name>A0AAV4ZLC5_9HYPH</name>
<evidence type="ECO:0000313" key="2">
    <source>
        <dbReference type="Proteomes" id="UP001055247"/>
    </source>
</evidence>
<sequence>MRALIPDDSKTDDLAARQALKRLPDCEPPAVACPVAA</sequence>
<evidence type="ECO:0000313" key="1">
    <source>
        <dbReference type="EMBL" id="GJD88694.1"/>
    </source>
</evidence>